<name>A0A1V4AWI6_9BACT</name>
<dbReference type="STRING" id="1004156.AYP45_03075"/>
<dbReference type="EMBL" id="AYTS01000027">
    <property type="protein sequence ID" value="OOP57493.1"/>
    <property type="molecule type" value="Genomic_DNA"/>
</dbReference>
<reference evidence="1 2" key="1">
    <citation type="journal article" date="2017" name="Water Res.">
        <title>Discovery and metagenomic analysis of an anammox bacterial enrichment related to Candidatus "Brocadia caroliniensis" in a full-scale glycerol-fed nitritation-denitritation separate centrate treatment process.</title>
        <authorList>
            <person name="Park H."/>
            <person name="Brotto A.C."/>
            <person name="van Loosdrecht M.C."/>
            <person name="Chandran K."/>
        </authorList>
    </citation>
    <scope>NUCLEOTIDE SEQUENCE [LARGE SCALE GENOMIC DNA]</scope>
    <source>
        <strain evidence="1">26THWARD</strain>
    </source>
</reference>
<gene>
    <name evidence="1" type="ORF">AYP45_03075</name>
</gene>
<comment type="caution">
    <text evidence="1">The sequence shown here is derived from an EMBL/GenBank/DDBJ whole genome shotgun (WGS) entry which is preliminary data.</text>
</comment>
<organism evidence="1 2">
    <name type="scientific">Candidatus Brocadia carolinensis</name>
    <dbReference type="NCBI Taxonomy" id="1004156"/>
    <lineage>
        <taxon>Bacteria</taxon>
        <taxon>Pseudomonadati</taxon>
        <taxon>Planctomycetota</taxon>
        <taxon>Candidatus Brocadiia</taxon>
        <taxon>Candidatus Brocadiales</taxon>
        <taxon>Candidatus Brocadiaceae</taxon>
        <taxon>Candidatus Brocadia</taxon>
    </lineage>
</organism>
<dbReference type="Proteomes" id="UP000189681">
    <property type="component" value="Unassembled WGS sequence"/>
</dbReference>
<sequence length="394" mass="44310">MSSNKDLNPIPTITEIDRIAAIQDPIIRSLQITQCYHELSAALAERNGLSANWCTFATWASKQAGQTIRKEDLVRSLENILNTEPTVTQAVRNVVTTTHHIGGKHDLPGIDETVLDILNPFEAIDRASNAVGRGNKKVFEEIGREFARFFSTCLHSASYDADTIMRFCDELRPGDPPDGQHYLAQAFRRYYQSFFEGDAKKRTELILLANIEIGFHEQTRLQPEIAESLNASIIDPAHFMQSLIKAISPSRSWFSRILLTVSQLLGRLKTVDAAIDTLITTARQKARLVITEYLMTLNLPHERLRLGKDLTIGFPESLRELTNTDLRALLDRIDPTPNSLHETGAVGWANLPDRLHFIIDLFRCYQESKDLFDPPFTADQVTAIKNGHPPGGRL</sequence>
<evidence type="ECO:0000313" key="1">
    <source>
        <dbReference type="EMBL" id="OOP57493.1"/>
    </source>
</evidence>
<proteinExistence type="predicted"/>
<protein>
    <submittedName>
        <fullName evidence="1">Uncharacterized protein</fullName>
    </submittedName>
</protein>
<evidence type="ECO:0000313" key="2">
    <source>
        <dbReference type="Proteomes" id="UP000189681"/>
    </source>
</evidence>
<dbReference type="AlphaFoldDB" id="A0A1V4AWI6"/>
<accession>A0A1V4AWI6</accession>